<gene>
    <name evidence="3" type="ORF">KM1_025160</name>
</gene>
<keyword evidence="1" id="KW-0472">Membrane</keyword>
<proteinExistence type="predicted"/>
<dbReference type="Proteomes" id="UP000030780">
    <property type="component" value="Unassembled WGS sequence"/>
</dbReference>
<dbReference type="EMBL" id="KB637505">
    <property type="protein sequence ID" value="EMS16100.1"/>
    <property type="molecule type" value="Genomic_DNA"/>
</dbReference>
<protein>
    <recommendedName>
        <fullName evidence="2">Ras-GEF domain-containing protein</fullName>
    </recommendedName>
</protein>
<dbReference type="VEuPathDB" id="AmoebaDB:KM1_025160"/>
<dbReference type="InterPro" id="IPR001895">
    <property type="entry name" value="RASGEF_cat_dom"/>
</dbReference>
<feature type="transmembrane region" description="Helical" evidence="1">
    <location>
        <begin position="12"/>
        <end position="32"/>
    </location>
</feature>
<reference evidence="3 4" key="1">
    <citation type="submission" date="2013-01" db="EMBL/GenBank/DDBJ databases">
        <authorList>
            <person name="Inman J."/>
            <person name="Zafar N."/>
            <person name="Lorenzi H."/>
            <person name="Caler E."/>
        </authorList>
    </citation>
    <scope>NUCLEOTIDE SEQUENCE [LARGE SCALE GENOMIC DNA]</scope>
    <source>
        <strain evidence="3 4">HM-3:IMSS</strain>
    </source>
</reference>
<dbReference type="SUPFAM" id="SSF48366">
    <property type="entry name" value="Ras GEF"/>
    <property type="match status" value="1"/>
</dbReference>
<dbReference type="InterPro" id="IPR036964">
    <property type="entry name" value="RASGEF_cat_dom_sf"/>
</dbReference>
<evidence type="ECO:0000256" key="1">
    <source>
        <dbReference type="SAM" id="Phobius"/>
    </source>
</evidence>
<dbReference type="Pfam" id="PF00617">
    <property type="entry name" value="RasGEF"/>
    <property type="match status" value="1"/>
</dbReference>
<dbReference type="AlphaFoldDB" id="M7WE62"/>
<organism evidence="3 4">
    <name type="scientific">Entamoeba histolytica HM-3:IMSS</name>
    <dbReference type="NCBI Taxonomy" id="885315"/>
    <lineage>
        <taxon>Eukaryota</taxon>
        <taxon>Amoebozoa</taxon>
        <taxon>Evosea</taxon>
        <taxon>Archamoebae</taxon>
        <taxon>Mastigamoebida</taxon>
        <taxon>Entamoebidae</taxon>
        <taxon>Entamoeba</taxon>
    </lineage>
</organism>
<dbReference type="OrthoDB" id="27595at2759"/>
<evidence type="ECO:0000313" key="3">
    <source>
        <dbReference type="EMBL" id="EMS16100.1"/>
    </source>
</evidence>
<evidence type="ECO:0000313" key="4">
    <source>
        <dbReference type="Proteomes" id="UP000030780"/>
    </source>
</evidence>
<keyword evidence="1" id="KW-0812">Transmembrane</keyword>
<evidence type="ECO:0000259" key="2">
    <source>
        <dbReference type="Pfam" id="PF00617"/>
    </source>
</evidence>
<sequence length="629" mass="73170">MGRYESNFFIKRNFFVLNLKVILDIIFLSFFMRQTIRIPTNSSKKYSSFIPNVVSVKGVIIPDKITTEFISFRAFNISNERNSLKDSISSSISSANEFDTVEDFDSINTEVGSCIERNIPFYHIFAKSHRKVSKRCSQELQQMMVGSGIIPTYDFTVPLCCSILNTVGTVSYKDVLDSLDNHNQLKENFTLLRANKFQTIVCEDLPSYQRIALSLVLLVMTSSSVFKLFQVVEFNKTGFSYDDIHLLQSIVLNLAKPLKQLFRLFSHICQTSKEMAVVFSGFLVSDENTIGIPNKLGYRLIQIAIRYEDYVLRGTDKTGVYDIIDSNIRIALCLNIEKLSALLFSKDAIDFGYVRFYMITLPYFTTPETVLHFICDNNYLKLTHLKSIYETVCFEFIKFWQHALSPNEISQIDILLKSTVETVDEYNHIAHSFEEQITALMYDKLKKLTITEIIETTENELENLSSNFNKWIKNILKKKQDYQKILKYADTFLNLKNYDCAYSIYCGLKSYSWINEKKREKYIKVIEKNDTFKTLNKLFDLTTRCNVYKDLILHTEPPFIPIIVLIKQELMKINDMPTFMDNDKRLIRIEGKLRIAYTCINLLIRGCSHSYNFYTQNNNEVLKILHSLD</sequence>
<dbReference type="Gene3D" id="1.10.840.10">
    <property type="entry name" value="Ras guanine-nucleotide exchange factors catalytic domain"/>
    <property type="match status" value="1"/>
</dbReference>
<dbReference type="GO" id="GO:0007264">
    <property type="term" value="P:small GTPase-mediated signal transduction"/>
    <property type="evidence" value="ECO:0007669"/>
    <property type="project" value="InterPro"/>
</dbReference>
<dbReference type="GO" id="GO:0005085">
    <property type="term" value="F:guanyl-nucleotide exchange factor activity"/>
    <property type="evidence" value="ECO:0007669"/>
    <property type="project" value="InterPro"/>
</dbReference>
<dbReference type="InterPro" id="IPR023578">
    <property type="entry name" value="Ras_GEF_dom_sf"/>
</dbReference>
<name>M7WE62_ENTHI</name>
<feature type="domain" description="Ras-GEF" evidence="2">
    <location>
        <begin position="435"/>
        <end position="587"/>
    </location>
</feature>
<keyword evidence="1" id="KW-1133">Transmembrane helix</keyword>
<accession>M7WE62</accession>